<dbReference type="RefSeq" id="WP_221874890.1">
    <property type="nucleotide sequence ID" value="NZ_JACWFH010000026.1"/>
</dbReference>
<evidence type="ECO:0000313" key="2">
    <source>
        <dbReference type="Proteomes" id="UP000769780"/>
    </source>
</evidence>
<comment type="caution">
    <text evidence="1">The sequence shown here is derived from an EMBL/GenBank/DDBJ whole genome shotgun (WGS) entry which is preliminary data.</text>
</comment>
<proteinExistence type="predicted"/>
<dbReference type="EMBL" id="JACWFH010000026">
    <property type="protein sequence ID" value="MBY0098665.1"/>
    <property type="molecule type" value="Genomic_DNA"/>
</dbReference>
<dbReference type="InterPro" id="IPR036388">
    <property type="entry name" value="WH-like_DNA-bd_sf"/>
</dbReference>
<gene>
    <name evidence="1" type="ORF">H0185_18025</name>
</gene>
<keyword evidence="2" id="KW-1185">Reference proteome</keyword>
<organism evidence="1 2">
    <name type="scientific">Mesobacillus maritimus</name>
    <dbReference type="NCBI Taxonomy" id="1643336"/>
    <lineage>
        <taxon>Bacteria</taxon>
        <taxon>Bacillati</taxon>
        <taxon>Bacillota</taxon>
        <taxon>Bacilli</taxon>
        <taxon>Bacillales</taxon>
        <taxon>Bacillaceae</taxon>
        <taxon>Mesobacillus</taxon>
    </lineage>
</organism>
<protein>
    <submittedName>
        <fullName evidence="1">Helix-turn-helix domain-containing protein</fullName>
    </submittedName>
</protein>
<dbReference type="Proteomes" id="UP000769780">
    <property type="component" value="Unassembled WGS sequence"/>
</dbReference>
<sequence length="291" mass="33474">MTEFAAINFKELRKHESFDNVEEMDKSIYEYIDHIRHEVPQSVIDVLLCLGRASLRCVGLSFMKQATIAKLTGYSRKTINKALKTLETLGVIDSMRTKTKTGRPSVKVMRILPFCVERLHAAVTSEEVVEANRDNGLKLAGDFEPIVQESPKQEKHIISDNQSIFEKVSKLSSTIDLDGNLKNIVRYLALKVGDKVKKGLQIKSFSAYCEKVLSNEIRKASAIRAIVEHKQKEKEREQRRFDFFVKRNFGMDFEDLGSSVQMEARRMYEEACKPKPFRCPSPVPFYNWLEQ</sequence>
<dbReference type="SUPFAM" id="SSF46785">
    <property type="entry name" value="Winged helix' DNA-binding domain"/>
    <property type="match status" value="1"/>
</dbReference>
<dbReference type="Pfam" id="PF13730">
    <property type="entry name" value="HTH_36"/>
    <property type="match status" value="1"/>
</dbReference>
<accession>A0ABS7K8W9</accession>
<evidence type="ECO:0000313" key="1">
    <source>
        <dbReference type="EMBL" id="MBY0098665.1"/>
    </source>
</evidence>
<dbReference type="Gene3D" id="1.10.10.10">
    <property type="entry name" value="Winged helix-like DNA-binding domain superfamily/Winged helix DNA-binding domain"/>
    <property type="match status" value="1"/>
</dbReference>
<reference evidence="1 2" key="1">
    <citation type="submission" date="2020-07" db="EMBL/GenBank/DDBJ databases">
        <title>Fungal Genomes of the International Space Station.</title>
        <authorList>
            <person name="Seuylemezian A."/>
            <person name="Singh N.K."/>
            <person name="Wood J."/>
            <person name="Venkateswaran K."/>
        </authorList>
    </citation>
    <scope>NUCLEOTIDE SEQUENCE [LARGE SCALE GENOMIC DNA]</scope>
    <source>
        <strain evidence="1 2">PL-B2</strain>
    </source>
</reference>
<dbReference type="InterPro" id="IPR036390">
    <property type="entry name" value="WH_DNA-bd_sf"/>
</dbReference>
<name>A0ABS7K8W9_9BACI</name>